<name>A0A9P1FN09_9DINO</name>
<evidence type="ECO:0000256" key="7">
    <source>
        <dbReference type="PROSITE-ProRule" id="PRU00042"/>
    </source>
</evidence>
<evidence type="ECO:0000313" key="10">
    <source>
        <dbReference type="EMBL" id="CAI3980077.1"/>
    </source>
</evidence>
<dbReference type="SUPFAM" id="SSF54001">
    <property type="entry name" value="Cysteine proteinases"/>
    <property type="match status" value="2"/>
</dbReference>
<feature type="domain" description="C2H2-type" evidence="9">
    <location>
        <begin position="1967"/>
        <end position="1991"/>
    </location>
</feature>
<evidence type="ECO:0000256" key="4">
    <source>
        <dbReference type="ARBA" id="ARBA00022771"/>
    </source>
</evidence>
<dbReference type="InterPro" id="IPR050888">
    <property type="entry name" value="ZnF_C2H2-type_TF"/>
</dbReference>
<evidence type="ECO:0000256" key="8">
    <source>
        <dbReference type="SAM" id="MobiDB-lite"/>
    </source>
</evidence>
<organism evidence="10">
    <name type="scientific">Cladocopium goreaui</name>
    <dbReference type="NCBI Taxonomy" id="2562237"/>
    <lineage>
        <taxon>Eukaryota</taxon>
        <taxon>Sar</taxon>
        <taxon>Alveolata</taxon>
        <taxon>Dinophyceae</taxon>
        <taxon>Suessiales</taxon>
        <taxon>Symbiodiniaceae</taxon>
        <taxon>Cladocopium</taxon>
    </lineage>
</organism>
<dbReference type="EMBL" id="CAMXCT020000535">
    <property type="protein sequence ID" value="CAL1133452.1"/>
    <property type="molecule type" value="Genomic_DNA"/>
</dbReference>
<dbReference type="InterPro" id="IPR038765">
    <property type="entry name" value="Papain-like_cys_pep_sf"/>
</dbReference>
<dbReference type="InterPro" id="IPR005135">
    <property type="entry name" value="Endo/exonuclease/phosphatase"/>
</dbReference>
<keyword evidence="3" id="KW-0677">Repeat</keyword>
<sequence length="2568" mass="290322">MAKVEDFPPALVQKLQSEFKPPRGPQTYKTAVPCKGRLTCLHWNPGGLAQTTLAEIRLWLQRHPVDIVVLTETRWSFSATWSDKAWIYVHSASADYKSGGILIMISRRLACPEQIGHQAIVDGRLVHVRVHFDSRALDILAIYQHVDSRNKLSAQQREQIWDALNTALDKQPSRNNLICAGDFNCSLDSHPPWIGTSSYKWHGRMTTGSTHRDQARLQGILKLHGLTAINTWGASGADLSVVHQTIVDKWHFKKQLWHLANTGRVNLSTMMQAWHHRSRYQVLQRTQQKALRQARKEQFQALCHEVSNAAHVHDTHSMFNIINRFAPKRPLTRARLRGPDGTIADQYMAHSLTVAFVKQMWQGPSRLPTFFDAPPGIPFELAELADAVAKVHTNKSVAQPFLPGLSLFLDLNRAFDSADRCAIFEHLIQLGTPPNLVQLAASWHEVAHITGYQWVHDCLTIYADDVHVGCLFRSKHELHSHLENIGHTLDVIESMKLSLSYSKSHMLIAYAGTNARVALKGVMQRSPTGASIRVPRLGREHTCLPLRSKGSYLGVCISYHAFELQTWHHRKQASWLAFARLRAWLRSRQLTRAHRMYLWKTCVFTVLTYGLLATNVTIPVLFDFQGTIYKMVRIVLQDHSYITHNTHQAAFQQHQIDPPLEMLRALAMGLLQRIQRRATILSPNDFLRHLDWTQLHDLLHLIQSMQVHAPEVPISASPDDPIRVQVPPMLPTSTTDVRLTFQELHSHYRLYHDEQLKGGVVKGAQLTHVMQLASPCALCAKQYSRVHSCPVTLQLGILRLQLQEPDIRAQQALLYAVRQSLRYLLQVVMASRGCICNPQAHEVGLAHICTPLRQVAMMMVNSDVQLLVPTQFHVDTLAPLLTPLRDEALTQQMIAALVSGTLPSSGLIRKIFSACCANKFTTCLQMTMICHSKDSRSNGVILSQAARWSSRLPFCYSLSMDALMDPNDQALMDGLAALGPLLLGSRKHHEGSVEEQHPKRHKAKAKEEQEHDGLNKEAITTLLRLMGQLLLSHERSIQLNQRQDCFVLFCQNRPEGIVPHLTTLASKWREELPQQKDNMRWPNLRTYLMKGVITELHRRVQQLAASKPGDQLWDVAVNKGTIHPDGSWSYQKWSPEQKQLIKASRSPVAMAQMLRNLQILEEHFQSNAHVMRFQSLKNTQNSQEAIPWILQISHREAEAWELMVELCHNTVWSLLGMSVKQHSQVLSKPALQDLSEPLDAAARQSLRDRALQLAMANPGNDCYANSAFVSMIWATLSRSAFTFQDWGARSAILQQTLEHADGMWHTELGMLAGLTDPEDLLLLHVDRMIHAPDGTVAKCQAALRFGWEVQLPVLGSHACTWMPYTVIACIAHLGGPQNGHYQAILRTYPEVSDLASPSMWMLCDDGHAPQRILNIPEIFAQGITCLWMCQTNKADLHRLMPGRAPTGIADSDLLALLATQPDPEPTFQADRHVSHARCVIHTSALVTPVVGFITIAILALFHCGILLRQCIAISTGTLGRLPQTELDICPTILSYKAADKHDSFEVHQIIAKYSPKQPKKRIQLRNADGTPASPAEALQLTQTFVESIWSGDDPVNLGPRDPPGEMQLDGWQPIAKMSDVSLRIRREQRTDVQNPEFFNCCGGIQIFLDIQRAFDQLPRQNLFEHLDTLHNEPALTTILAHWHTETNYCIDQVQSHVSPTADQNLEVRPCDRGMNLEALLREEEEQRILRLHQNLTAQLLTKEYGRALLQVVATGNWNALQTLVPACKALAHQCCVCDFHFNRAQELHVHLRVHHPQWVAHTFTKASQLCRGFASNSPCRYCDTSFRQAHSCPVLTQAAMLMLHMPTESGVPEIPPRAALRCDICGLQADSLDEIHDHLATAHRLAFHDWQPERDLMGSDPACNHCATPFASVSAVRQHVTLGQCRAFDPCRSPFLLPIADELTQMLQTGDFQQFLRDPMKRMRMTLHCAQCGARYTRSNDLMLHLQTAHSVMWNQAQAMTRLLIKDRQLTVILQNPVLLEFLRSTCVLCGGAFHPALLRDHMDSTETVALSGNETKELLATFAAMAPLLQKSNRGANADERDTKKVKTQHRPAQGDKPVDLHQVVFQMARLLIKLDSDQNLLRKQDSFVFYMQMEPESVIHELTAKAKSWHQEMAQPEGQMRTQVWKPLRVTLMQTLAQTLQHRLMRLYNAKETDALWQTALQHHLLTAQGEFYFQRWDPATQKLTQTDQTPIGMDRIKRYVDQLVENTMEPNNILKFHALKASGDQRMRRAPTPPRDTSWMQGMELAGGDAQAAHPSQQLPGVAVAEHDGEGQECGQRQAIQAVSTDRPFDRHAFQLLLSTLVFDNDRNHCFINAAVYASLWAILSRTDFQVSDLGPKATLIVDAIRSHAQVPMVLADQIWLSEVMQSWQNPHSQGDSAEFISHFLRGLHLDGFNMKWERRVQINDMTRLLDESTAAAVKCDRPIHFRWSIDLPFFQDHSVQTVKKGYQLISAVAHLGSDGNGHCQALLTTWPDISQEPVNFLLTNDGLQPQRIWAEPDWFKRNVTVFWLCDCDCIDHIRLPAVAP</sequence>
<dbReference type="OrthoDB" id="6077919at2759"/>
<keyword evidence="2" id="KW-0479">Metal-binding</keyword>
<evidence type="ECO:0000259" key="9">
    <source>
        <dbReference type="PROSITE" id="PS50157"/>
    </source>
</evidence>
<evidence type="ECO:0000256" key="3">
    <source>
        <dbReference type="ARBA" id="ARBA00022737"/>
    </source>
</evidence>
<comment type="caution">
    <text evidence="10">The sequence shown here is derived from an EMBL/GenBank/DDBJ whole genome shotgun (WGS) entry which is preliminary data.</text>
</comment>
<dbReference type="PROSITE" id="PS50157">
    <property type="entry name" value="ZINC_FINGER_C2H2_2"/>
    <property type="match status" value="2"/>
</dbReference>
<dbReference type="SUPFAM" id="SSF56219">
    <property type="entry name" value="DNase I-like"/>
    <property type="match status" value="1"/>
</dbReference>
<gene>
    <name evidence="10" type="ORF">C1SCF055_LOCUS7985</name>
</gene>
<dbReference type="GO" id="GO:0005634">
    <property type="term" value="C:nucleus"/>
    <property type="evidence" value="ECO:0007669"/>
    <property type="project" value="UniProtKB-SubCell"/>
</dbReference>
<keyword evidence="5" id="KW-0862">Zinc</keyword>
<protein>
    <recommendedName>
        <fullName evidence="9">C2H2-type domain-containing protein</fullName>
    </recommendedName>
</protein>
<evidence type="ECO:0000256" key="1">
    <source>
        <dbReference type="ARBA" id="ARBA00004123"/>
    </source>
</evidence>
<proteinExistence type="predicted"/>
<dbReference type="Gene3D" id="3.60.10.10">
    <property type="entry name" value="Endonuclease/exonuclease/phosphatase"/>
    <property type="match status" value="1"/>
</dbReference>
<evidence type="ECO:0000256" key="2">
    <source>
        <dbReference type="ARBA" id="ARBA00022723"/>
    </source>
</evidence>
<keyword evidence="12" id="KW-1185">Reference proteome</keyword>
<accession>A0A9P1FN09</accession>
<dbReference type="SMART" id="SM00355">
    <property type="entry name" value="ZnF_C2H2"/>
    <property type="match status" value="3"/>
</dbReference>
<dbReference type="Pfam" id="PF03372">
    <property type="entry name" value="Exo_endo_phos"/>
    <property type="match status" value="1"/>
</dbReference>
<dbReference type="EMBL" id="CAMXCT030000535">
    <property type="protein sequence ID" value="CAL4767389.1"/>
    <property type="molecule type" value="Genomic_DNA"/>
</dbReference>
<reference evidence="11" key="2">
    <citation type="submission" date="2024-04" db="EMBL/GenBank/DDBJ databases">
        <authorList>
            <person name="Chen Y."/>
            <person name="Shah S."/>
            <person name="Dougan E. K."/>
            <person name="Thang M."/>
            <person name="Chan C."/>
        </authorList>
    </citation>
    <scope>NUCLEOTIDE SEQUENCE [LARGE SCALE GENOMIC DNA]</scope>
</reference>
<dbReference type="InterPro" id="IPR036691">
    <property type="entry name" value="Endo/exonu/phosph_ase_sf"/>
</dbReference>
<evidence type="ECO:0000313" key="11">
    <source>
        <dbReference type="EMBL" id="CAL1133452.1"/>
    </source>
</evidence>
<feature type="region of interest" description="Disordered" evidence="8">
    <location>
        <begin position="987"/>
        <end position="1012"/>
    </location>
</feature>
<dbReference type="EMBL" id="CAMXCT010000535">
    <property type="protein sequence ID" value="CAI3980077.1"/>
    <property type="molecule type" value="Genomic_DNA"/>
</dbReference>
<dbReference type="PROSITE" id="PS00028">
    <property type="entry name" value="ZINC_FINGER_C2H2_1"/>
    <property type="match status" value="1"/>
</dbReference>
<evidence type="ECO:0000256" key="5">
    <source>
        <dbReference type="ARBA" id="ARBA00022833"/>
    </source>
</evidence>
<reference evidence="10" key="1">
    <citation type="submission" date="2022-10" db="EMBL/GenBank/DDBJ databases">
        <authorList>
            <person name="Chen Y."/>
            <person name="Dougan E. K."/>
            <person name="Chan C."/>
            <person name="Rhodes N."/>
            <person name="Thang M."/>
        </authorList>
    </citation>
    <scope>NUCLEOTIDE SEQUENCE</scope>
</reference>
<feature type="non-terminal residue" evidence="10">
    <location>
        <position position="1"/>
    </location>
</feature>
<feature type="region of interest" description="Disordered" evidence="8">
    <location>
        <begin position="2072"/>
        <end position="2096"/>
    </location>
</feature>
<feature type="domain" description="C2H2-type" evidence="9">
    <location>
        <begin position="1772"/>
        <end position="1794"/>
    </location>
</feature>
<dbReference type="Proteomes" id="UP001152797">
    <property type="component" value="Unassembled WGS sequence"/>
</dbReference>
<comment type="subcellular location">
    <subcellularLocation>
        <location evidence="1">Nucleus</location>
    </subcellularLocation>
</comment>
<evidence type="ECO:0000256" key="6">
    <source>
        <dbReference type="ARBA" id="ARBA00023242"/>
    </source>
</evidence>
<keyword evidence="6" id="KW-0539">Nucleus</keyword>
<evidence type="ECO:0000313" key="12">
    <source>
        <dbReference type="Proteomes" id="UP001152797"/>
    </source>
</evidence>
<dbReference type="GO" id="GO:0008270">
    <property type="term" value="F:zinc ion binding"/>
    <property type="evidence" value="ECO:0007669"/>
    <property type="project" value="UniProtKB-KW"/>
</dbReference>
<dbReference type="PANTHER" id="PTHR24406">
    <property type="entry name" value="TRANSCRIPTIONAL REPRESSOR CTCFL-RELATED"/>
    <property type="match status" value="1"/>
</dbReference>
<keyword evidence="4 7" id="KW-0863">Zinc-finger</keyword>
<dbReference type="GO" id="GO:0003824">
    <property type="term" value="F:catalytic activity"/>
    <property type="evidence" value="ECO:0007669"/>
    <property type="project" value="InterPro"/>
</dbReference>
<dbReference type="InterPro" id="IPR013087">
    <property type="entry name" value="Znf_C2H2_type"/>
</dbReference>